<feature type="domain" description="Ubiquitin-like" evidence="2">
    <location>
        <begin position="24"/>
        <end position="75"/>
    </location>
</feature>
<dbReference type="SUPFAM" id="SSF54236">
    <property type="entry name" value="Ubiquitin-like"/>
    <property type="match status" value="1"/>
</dbReference>
<dbReference type="GeneID" id="83210610"/>
<evidence type="ECO:0000313" key="5">
    <source>
        <dbReference type="Proteomes" id="UP001234581"/>
    </source>
</evidence>
<keyword evidence="5" id="KW-1185">Reference proteome</keyword>
<reference evidence="4 5" key="1">
    <citation type="submission" date="2023-03" db="EMBL/GenBank/DDBJ databases">
        <title>Genome sequence of Lichtheimia ornata CBS 291.66.</title>
        <authorList>
            <person name="Mohabir J.T."/>
            <person name="Shea T.P."/>
            <person name="Kurbessoian T."/>
            <person name="Berby B."/>
            <person name="Fontaine J."/>
            <person name="Livny J."/>
            <person name="Gnirke A."/>
            <person name="Stajich J.E."/>
            <person name="Cuomo C.A."/>
        </authorList>
    </citation>
    <scope>NUCLEOTIDE SEQUENCE [LARGE SCALE GENOMIC DNA]</scope>
    <source>
        <strain evidence="4">CBS 291.66</strain>
    </source>
</reference>
<accession>A0AAD7V9V4</accession>
<sequence length="206" mass="22941">MATIEVKWQGRRFNVEFDDSELETATVHDLKDKCQKITNIEPSRMKLLAYGAVMKNDSLSLNTYGIRSGSKVILMATPAADAAANVDSTSAKSQEDQVLSRIQAATSKLTEEIVPDIDAYEQRVKEYMSAGGGGASDAKDPKQQRKLVDYGTWLNEQLMHILFDFDGILCDSSFEKARQQRKSGVHQCQALLERVDNIKALIKSHL</sequence>
<dbReference type="EMBL" id="JARTCD010000010">
    <property type="protein sequence ID" value="KAJ8660975.1"/>
    <property type="molecule type" value="Genomic_DNA"/>
</dbReference>
<dbReference type="InterPro" id="IPR039773">
    <property type="entry name" value="BAG_chaperone_regulator"/>
</dbReference>
<dbReference type="InterPro" id="IPR000626">
    <property type="entry name" value="Ubiquitin-like_dom"/>
</dbReference>
<dbReference type="AlphaFoldDB" id="A0AAD7V9V4"/>
<dbReference type="PROSITE" id="PS51035">
    <property type="entry name" value="BAG"/>
    <property type="match status" value="1"/>
</dbReference>
<name>A0AAD7V9V4_9FUNG</name>
<dbReference type="Gene3D" id="1.20.58.120">
    <property type="entry name" value="BAG domain"/>
    <property type="match status" value="1"/>
</dbReference>
<dbReference type="PANTHER" id="PTHR12329">
    <property type="entry name" value="BCL2-ASSOCIATED ATHANOGENE"/>
    <property type="match status" value="1"/>
</dbReference>
<evidence type="ECO:0000259" key="2">
    <source>
        <dbReference type="PROSITE" id="PS50053"/>
    </source>
</evidence>
<evidence type="ECO:0000259" key="3">
    <source>
        <dbReference type="PROSITE" id="PS51035"/>
    </source>
</evidence>
<dbReference type="Pfam" id="PF00240">
    <property type="entry name" value="ubiquitin"/>
    <property type="match status" value="1"/>
</dbReference>
<dbReference type="GO" id="GO:0005634">
    <property type="term" value="C:nucleus"/>
    <property type="evidence" value="ECO:0007669"/>
    <property type="project" value="TreeGrafter"/>
</dbReference>
<evidence type="ECO:0008006" key="6">
    <source>
        <dbReference type="Google" id="ProtNLM"/>
    </source>
</evidence>
<dbReference type="GO" id="GO:0005829">
    <property type="term" value="C:cytosol"/>
    <property type="evidence" value="ECO:0007669"/>
    <property type="project" value="TreeGrafter"/>
</dbReference>
<dbReference type="GO" id="GO:0016020">
    <property type="term" value="C:membrane"/>
    <property type="evidence" value="ECO:0007669"/>
    <property type="project" value="TreeGrafter"/>
</dbReference>
<gene>
    <name evidence="4" type="ORF">O0I10_003197</name>
</gene>
<keyword evidence="1" id="KW-0143">Chaperone</keyword>
<evidence type="ECO:0000256" key="1">
    <source>
        <dbReference type="ARBA" id="ARBA00023186"/>
    </source>
</evidence>
<dbReference type="CDD" id="cd17039">
    <property type="entry name" value="Ubl_ubiquitin_like"/>
    <property type="match status" value="1"/>
</dbReference>
<evidence type="ECO:0000313" key="4">
    <source>
        <dbReference type="EMBL" id="KAJ8660975.1"/>
    </source>
</evidence>
<comment type="caution">
    <text evidence="4">The sequence shown here is derived from an EMBL/GenBank/DDBJ whole genome shotgun (WGS) entry which is preliminary data.</text>
</comment>
<dbReference type="RefSeq" id="XP_058345888.1">
    <property type="nucleotide sequence ID" value="XM_058483269.1"/>
</dbReference>
<dbReference type="InterPro" id="IPR003103">
    <property type="entry name" value="BAG_domain"/>
</dbReference>
<organism evidence="4 5">
    <name type="scientific">Lichtheimia ornata</name>
    <dbReference type="NCBI Taxonomy" id="688661"/>
    <lineage>
        <taxon>Eukaryota</taxon>
        <taxon>Fungi</taxon>
        <taxon>Fungi incertae sedis</taxon>
        <taxon>Mucoromycota</taxon>
        <taxon>Mucoromycotina</taxon>
        <taxon>Mucoromycetes</taxon>
        <taxon>Mucorales</taxon>
        <taxon>Lichtheimiaceae</taxon>
        <taxon>Lichtheimia</taxon>
    </lineage>
</organism>
<dbReference type="GO" id="GO:0000774">
    <property type="term" value="F:adenyl-nucleotide exchange factor activity"/>
    <property type="evidence" value="ECO:0007669"/>
    <property type="project" value="TreeGrafter"/>
</dbReference>
<dbReference type="PANTHER" id="PTHR12329:SF16">
    <property type="entry name" value="BAG FAMILY MOLECULAR CHAPERONE REGULATOR 1"/>
    <property type="match status" value="1"/>
</dbReference>
<dbReference type="Proteomes" id="UP001234581">
    <property type="component" value="Unassembled WGS sequence"/>
</dbReference>
<dbReference type="PROSITE" id="PS50053">
    <property type="entry name" value="UBIQUITIN_2"/>
    <property type="match status" value="1"/>
</dbReference>
<dbReference type="GO" id="GO:0050821">
    <property type="term" value="P:protein stabilization"/>
    <property type="evidence" value="ECO:0007669"/>
    <property type="project" value="TreeGrafter"/>
</dbReference>
<dbReference type="SUPFAM" id="SSF63491">
    <property type="entry name" value="BAG domain"/>
    <property type="match status" value="1"/>
</dbReference>
<dbReference type="Gene3D" id="3.10.20.90">
    <property type="entry name" value="Phosphatidylinositol 3-kinase Catalytic Subunit, Chain A, domain 1"/>
    <property type="match status" value="1"/>
</dbReference>
<dbReference type="GO" id="GO:0051087">
    <property type="term" value="F:protein-folding chaperone binding"/>
    <property type="evidence" value="ECO:0007669"/>
    <property type="project" value="InterPro"/>
</dbReference>
<protein>
    <recommendedName>
        <fullName evidence="6">Ubiquitin-like domain-containing protein</fullName>
    </recommendedName>
</protein>
<feature type="domain" description="BAG" evidence="3">
    <location>
        <begin position="154"/>
        <end position="199"/>
    </location>
</feature>
<dbReference type="InterPro" id="IPR036533">
    <property type="entry name" value="BAG_dom_sf"/>
</dbReference>
<dbReference type="SMART" id="SM00213">
    <property type="entry name" value="UBQ"/>
    <property type="match status" value="1"/>
</dbReference>
<proteinExistence type="predicted"/>
<dbReference type="InterPro" id="IPR029071">
    <property type="entry name" value="Ubiquitin-like_domsf"/>
</dbReference>
<dbReference type="Pfam" id="PF02179">
    <property type="entry name" value="BAG"/>
    <property type="match status" value="1"/>
</dbReference>